<accession>A0A8T2SC49</accession>
<evidence type="ECO:0000256" key="1">
    <source>
        <dbReference type="SAM" id="Phobius"/>
    </source>
</evidence>
<dbReference type="AlphaFoldDB" id="A0A8T2SC49"/>
<comment type="caution">
    <text evidence="2">The sequence shown here is derived from an EMBL/GenBank/DDBJ whole genome shotgun (WGS) entry which is preliminary data.</text>
</comment>
<evidence type="ECO:0000313" key="2">
    <source>
        <dbReference type="EMBL" id="KAH7315546.1"/>
    </source>
</evidence>
<keyword evidence="1" id="KW-0472">Membrane</keyword>
<keyword evidence="1" id="KW-1133">Transmembrane helix</keyword>
<gene>
    <name evidence="2" type="ORF">KP509_21G054500</name>
</gene>
<organism evidence="2 3">
    <name type="scientific">Ceratopteris richardii</name>
    <name type="common">Triangle waterfern</name>
    <dbReference type="NCBI Taxonomy" id="49495"/>
    <lineage>
        <taxon>Eukaryota</taxon>
        <taxon>Viridiplantae</taxon>
        <taxon>Streptophyta</taxon>
        <taxon>Embryophyta</taxon>
        <taxon>Tracheophyta</taxon>
        <taxon>Polypodiopsida</taxon>
        <taxon>Polypodiidae</taxon>
        <taxon>Polypodiales</taxon>
        <taxon>Pteridineae</taxon>
        <taxon>Pteridaceae</taxon>
        <taxon>Parkerioideae</taxon>
        <taxon>Ceratopteris</taxon>
    </lineage>
</organism>
<dbReference type="OrthoDB" id="1923116at2759"/>
<protein>
    <submittedName>
        <fullName evidence="2">Uncharacterized protein</fullName>
    </submittedName>
</protein>
<reference evidence="2" key="1">
    <citation type="submission" date="2021-08" db="EMBL/GenBank/DDBJ databases">
        <title>WGS assembly of Ceratopteris richardii.</title>
        <authorList>
            <person name="Marchant D.B."/>
            <person name="Chen G."/>
            <person name="Jenkins J."/>
            <person name="Shu S."/>
            <person name="Leebens-Mack J."/>
            <person name="Grimwood J."/>
            <person name="Schmutz J."/>
            <person name="Soltis P."/>
            <person name="Soltis D."/>
            <person name="Chen Z.-H."/>
        </authorList>
    </citation>
    <scope>NUCLEOTIDE SEQUENCE</scope>
    <source>
        <strain evidence="2">Whitten #5841</strain>
        <tissue evidence="2">Leaf</tissue>
    </source>
</reference>
<name>A0A8T2SC49_CERRI</name>
<dbReference type="EMBL" id="CM035426">
    <property type="protein sequence ID" value="KAH7315546.1"/>
    <property type="molecule type" value="Genomic_DNA"/>
</dbReference>
<feature type="transmembrane region" description="Helical" evidence="1">
    <location>
        <begin position="277"/>
        <end position="299"/>
    </location>
</feature>
<keyword evidence="3" id="KW-1185">Reference proteome</keyword>
<dbReference type="PANTHER" id="PTHR36802">
    <property type="entry name" value="OS02G0815400 PROTEIN"/>
    <property type="match status" value="1"/>
</dbReference>
<evidence type="ECO:0000313" key="3">
    <source>
        <dbReference type="Proteomes" id="UP000825935"/>
    </source>
</evidence>
<proteinExistence type="predicted"/>
<keyword evidence="1" id="KW-0812">Transmembrane</keyword>
<dbReference type="PANTHER" id="PTHR36802:SF1">
    <property type="entry name" value="OS02G0815400 PROTEIN"/>
    <property type="match status" value="1"/>
</dbReference>
<dbReference type="Proteomes" id="UP000825935">
    <property type="component" value="Chromosome 21"/>
</dbReference>
<sequence length="312" mass="33650">MALRSILSSPIVVHYVDPRRESLCFSSRNSRATFTSCRGSSCSFVVRSSSTDGAQLIKSVEEESKEEQEKILKQRMKELYNSMILPENYLGKLPNDLKTDLKDAAFALANGPVQRECGEIPGEKLLQLSRAWEKGDTQAATLAMEELQYVLPRESSFRNAIGKRLIGAGRRFASTGSYAEGELQLIAKALVGAGEAMQSADGTDMNEELKEPEKRVLKFGELQVELTSQKCFIGCIVALGFGALSWALASSVQNVPESASQYTNDNATLLATSLKGALILLGYGCTVLSGFAVIGLLGLGLQLSTSKSSTGE</sequence>